<evidence type="ECO:0000313" key="3">
    <source>
        <dbReference type="EMBL" id="GAT47130.1"/>
    </source>
</evidence>
<protein>
    <recommendedName>
        <fullName evidence="5">Ubiquitin 3 binding protein But2 C-terminal domain-containing protein</fullName>
    </recommendedName>
</protein>
<reference evidence="3" key="1">
    <citation type="submission" date="2014-09" db="EMBL/GenBank/DDBJ databases">
        <title>Genome sequence of the luminous mushroom Mycena chlorophos for searching fungal bioluminescence genes.</title>
        <authorList>
            <person name="Tanaka Y."/>
            <person name="Kasuga D."/>
            <person name="Oba Y."/>
            <person name="Hase S."/>
            <person name="Sato K."/>
            <person name="Oba Y."/>
            <person name="Sakakibara Y."/>
        </authorList>
    </citation>
    <scope>NUCLEOTIDE SEQUENCE</scope>
</reference>
<keyword evidence="4" id="KW-1185">Reference proteome</keyword>
<organism evidence="3 4">
    <name type="scientific">Mycena chlorophos</name>
    <name type="common">Agaric fungus</name>
    <name type="synonym">Agaricus chlorophos</name>
    <dbReference type="NCBI Taxonomy" id="658473"/>
    <lineage>
        <taxon>Eukaryota</taxon>
        <taxon>Fungi</taxon>
        <taxon>Dikarya</taxon>
        <taxon>Basidiomycota</taxon>
        <taxon>Agaricomycotina</taxon>
        <taxon>Agaricomycetes</taxon>
        <taxon>Agaricomycetidae</taxon>
        <taxon>Agaricales</taxon>
        <taxon>Marasmiineae</taxon>
        <taxon>Mycenaceae</taxon>
        <taxon>Mycena</taxon>
    </lineage>
</organism>
<evidence type="ECO:0000256" key="2">
    <source>
        <dbReference type="SAM" id="Phobius"/>
    </source>
</evidence>
<sequence length="302" mass="33495">MATSHSTSTPLLDDFELDDREHEPDTRNRGKWRASQRPVPGTDRRTLLLLIFASFAAVLSIALNLLNLRPVPETSKAPNPTKLKYPNPYIGLEHAVLPTDIPPAKPILNTPLLLAQVNRSAPAQVYPQTPKWDSTFGMIYSEDREVVVDREVSTIAQFRALDFGMESCVLTLEIPSPNIADAEGLSLPYKAVTIAPAATLSLEIYTLAASDDPIIPATLSWKTRPERVNLLSTFTFNALQTEKEGALLRSDAFDCPARSVLTFEMAFRESCASCRLRFLQDHKPPRLGLYIMQHPGTAKTAR</sequence>
<name>A0ABQ0L850_MYCCL</name>
<gene>
    <name evidence="3" type="ORF">MCHLO_04610</name>
</gene>
<proteinExistence type="predicted"/>
<evidence type="ECO:0008006" key="5">
    <source>
        <dbReference type="Google" id="ProtNLM"/>
    </source>
</evidence>
<accession>A0ABQ0L850</accession>
<evidence type="ECO:0000256" key="1">
    <source>
        <dbReference type="SAM" id="MobiDB-lite"/>
    </source>
</evidence>
<dbReference type="EMBL" id="DF843160">
    <property type="protein sequence ID" value="GAT47130.1"/>
    <property type="molecule type" value="Genomic_DNA"/>
</dbReference>
<feature type="compositionally biased region" description="Polar residues" evidence="1">
    <location>
        <begin position="1"/>
        <end position="10"/>
    </location>
</feature>
<feature type="transmembrane region" description="Helical" evidence="2">
    <location>
        <begin position="47"/>
        <end position="66"/>
    </location>
</feature>
<keyword evidence="2" id="KW-0472">Membrane</keyword>
<keyword evidence="2" id="KW-0812">Transmembrane</keyword>
<feature type="region of interest" description="Disordered" evidence="1">
    <location>
        <begin position="1"/>
        <end position="38"/>
    </location>
</feature>
<dbReference type="Proteomes" id="UP000815677">
    <property type="component" value="Unassembled WGS sequence"/>
</dbReference>
<evidence type="ECO:0000313" key="4">
    <source>
        <dbReference type="Proteomes" id="UP000815677"/>
    </source>
</evidence>
<keyword evidence="2" id="KW-1133">Transmembrane helix</keyword>
<feature type="compositionally biased region" description="Basic and acidic residues" evidence="1">
    <location>
        <begin position="19"/>
        <end position="28"/>
    </location>
</feature>